<proteinExistence type="predicted"/>
<protein>
    <submittedName>
        <fullName evidence="2">Uncharacterized protein</fullName>
    </submittedName>
</protein>
<keyword evidence="1" id="KW-0472">Membrane</keyword>
<evidence type="ECO:0000256" key="1">
    <source>
        <dbReference type="SAM" id="Phobius"/>
    </source>
</evidence>
<dbReference type="EMBL" id="BK059092">
    <property type="protein sequence ID" value="DAE29038.1"/>
    <property type="molecule type" value="Genomic_DNA"/>
</dbReference>
<name>A0A8S5RC90_9VIRU</name>
<organism evidence="2">
    <name type="scientific">virus sp. ctPYc18</name>
    <dbReference type="NCBI Taxonomy" id="2828251"/>
    <lineage>
        <taxon>Viruses</taxon>
    </lineage>
</organism>
<evidence type="ECO:0000313" key="2">
    <source>
        <dbReference type="EMBL" id="DAE29038.1"/>
    </source>
</evidence>
<sequence length="62" mass="6885">MLNSSSDYEEAYISSVNLYNNSFFLLFSTSLIANGLVTITLKSNTLLDSSPLRTFNLLFIIG</sequence>
<keyword evidence="1" id="KW-0812">Transmembrane</keyword>
<keyword evidence="1" id="KW-1133">Transmembrane helix</keyword>
<feature type="transmembrane region" description="Helical" evidence="1">
    <location>
        <begin position="22"/>
        <end position="41"/>
    </location>
</feature>
<accession>A0A8S5RC90</accession>
<reference evidence="2" key="1">
    <citation type="journal article" date="2021" name="Proc. Natl. Acad. Sci. U.S.A.">
        <title>A Catalog of Tens of Thousands of Viruses from Human Metagenomes Reveals Hidden Associations with Chronic Diseases.</title>
        <authorList>
            <person name="Tisza M.J."/>
            <person name="Buck C.B."/>
        </authorList>
    </citation>
    <scope>NUCLEOTIDE SEQUENCE</scope>
    <source>
        <strain evidence="2">CtPYc18</strain>
    </source>
</reference>